<keyword evidence="1" id="KW-1133">Transmembrane helix</keyword>
<sequence length="69" mass="7528">MDESRLWGGIGILIGLAGIAIILFYPDSEFLTMIAEGHITEFTVLYGLGVILAVLFTMLIIGPSMLRSR</sequence>
<keyword evidence="1" id="KW-0472">Membrane</keyword>
<evidence type="ECO:0000256" key="1">
    <source>
        <dbReference type="SAM" id="Phobius"/>
    </source>
</evidence>
<evidence type="ECO:0008006" key="4">
    <source>
        <dbReference type="Google" id="ProtNLM"/>
    </source>
</evidence>
<dbReference type="OrthoDB" id="378217at2157"/>
<organism evidence="2 3">
    <name type="scientific">Haloprofundus marisrubri</name>
    <dbReference type="NCBI Taxonomy" id="1514971"/>
    <lineage>
        <taxon>Archaea</taxon>
        <taxon>Methanobacteriati</taxon>
        <taxon>Methanobacteriota</taxon>
        <taxon>Stenosarchaea group</taxon>
        <taxon>Halobacteria</taxon>
        <taxon>Halobacteriales</taxon>
        <taxon>Haloferacaceae</taxon>
        <taxon>Haloprofundus</taxon>
    </lineage>
</organism>
<evidence type="ECO:0000313" key="3">
    <source>
        <dbReference type="Proteomes" id="UP000054387"/>
    </source>
</evidence>
<reference evidence="2 3" key="1">
    <citation type="submission" date="2015-12" db="EMBL/GenBank/DDBJ databases">
        <title>Haloprofundus marisrubri gen. nov., sp. nov., an extremely halophilic archaeon isolated from the Discovery deep brine-seawater interface in the Red Sea.</title>
        <authorList>
            <person name="Zhang G."/>
            <person name="Stingl U."/>
            <person name="Rashid M."/>
        </authorList>
    </citation>
    <scope>NUCLEOTIDE SEQUENCE [LARGE SCALE GENOMIC DNA]</scope>
    <source>
        <strain evidence="2 3">SB9</strain>
    </source>
</reference>
<dbReference type="STRING" id="1514971.AUR64_10125"/>
<accession>A0A0W1R9G9</accession>
<comment type="caution">
    <text evidence="2">The sequence shown here is derived from an EMBL/GenBank/DDBJ whole genome shotgun (WGS) entry which is preliminary data.</text>
</comment>
<dbReference type="EMBL" id="LOPU01000018">
    <property type="protein sequence ID" value="KTG09963.1"/>
    <property type="molecule type" value="Genomic_DNA"/>
</dbReference>
<feature type="transmembrane region" description="Helical" evidence="1">
    <location>
        <begin position="7"/>
        <end position="25"/>
    </location>
</feature>
<dbReference type="AlphaFoldDB" id="A0A0W1R9G9"/>
<keyword evidence="3" id="KW-1185">Reference proteome</keyword>
<evidence type="ECO:0000313" key="2">
    <source>
        <dbReference type="EMBL" id="KTG09963.1"/>
    </source>
</evidence>
<dbReference type="RefSeq" id="WP_058581318.1">
    <property type="nucleotide sequence ID" value="NZ_LOPU01000018.1"/>
</dbReference>
<gene>
    <name evidence="2" type="ORF">AUR64_10125</name>
</gene>
<dbReference type="Proteomes" id="UP000054387">
    <property type="component" value="Unassembled WGS sequence"/>
</dbReference>
<proteinExistence type="predicted"/>
<keyword evidence="1" id="KW-0812">Transmembrane</keyword>
<feature type="transmembrane region" description="Helical" evidence="1">
    <location>
        <begin position="45"/>
        <end position="66"/>
    </location>
</feature>
<name>A0A0W1R9G9_9EURY</name>
<protein>
    <recommendedName>
        <fullName evidence="4">Transporter</fullName>
    </recommendedName>
</protein>